<dbReference type="AlphaFoldDB" id="A0A1F6G6B1"/>
<dbReference type="SUPFAM" id="SSF109604">
    <property type="entry name" value="HD-domain/PDEase-like"/>
    <property type="match status" value="1"/>
</dbReference>
<dbReference type="PANTHER" id="PTHR36442:SF1">
    <property type="entry name" value="CYCLIC-DI-AMP PHOSPHODIESTERASE PGPH"/>
    <property type="match status" value="1"/>
</dbReference>
<keyword evidence="1" id="KW-0472">Membrane</keyword>
<dbReference type="Pfam" id="PF07698">
    <property type="entry name" value="7TM-7TMR_HD"/>
    <property type="match status" value="1"/>
</dbReference>
<dbReference type="STRING" id="1817772.A2527_11040"/>
<comment type="caution">
    <text evidence="3">The sequence shown here is derived from an EMBL/GenBank/DDBJ whole genome shotgun (WGS) entry which is preliminary data.</text>
</comment>
<dbReference type="SMART" id="SM00471">
    <property type="entry name" value="HDc"/>
    <property type="match status" value="1"/>
</dbReference>
<evidence type="ECO:0000259" key="2">
    <source>
        <dbReference type="SMART" id="SM00471"/>
    </source>
</evidence>
<feature type="transmembrane region" description="Helical" evidence="1">
    <location>
        <begin position="424"/>
        <end position="443"/>
    </location>
</feature>
<dbReference type="Pfam" id="PF01966">
    <property type="entry name" value="HD"/>
    <property type="match status" value="1"/>
</dbReference>
<feature type="transmembrane region" description="Helical" evidence="1">
    <location>
        <begin position="561"/>
        <end position="583"/>
    </location>
</feature>
<dbReference type="InterPro" id="IPR011621">
    <property type="entry name" value="Metal-dep_PHydrolase_7TM_intra"/>
</dbReference>
<protein>
    <recommendedName>
        <fullName evidence="2">HD/PDEase domain-containing protein</fullName>
    </recommendedName>
</protein>
<dbReference type="EMBL" id="MFNE01000046">
    <property type="protein sequence ID" value="OGG93650.1"/>
    <property type="molecule type" value="Genomic_DNA"/>
</dbReference>
<dbReference type="Gene3D" id="1.10.3210.10">
    <property type="entry name" value="Hypothetical protein af1432"/>
    <property type="match status" value="1"/>
</dbReference>
<evidence type="ECO:0000256" key="1">
    <source>
        <dbReference type="SAM" id="Phobius"/>
    </source>
</evidence>
<evidence type="ECO:0000313" key="4">
    <source>
        <dbReference type="Proteomes" id="UP000178449"/>
    </source>
</evidence>
<accession>A0A1F6G6B1</accession>
<dbReference type="InterPro" id="IPR052722">
    <property type="entry name" value="PgpH_phosphodiesterase"/>
</dbReference>
<keyword evidence="1" id="KW-0812">Transmembrane</keyword>
<dbReference type="Pfam" id="PF07697">
    <property type="entry name" value="7TMR-HDED"/>
    <property type="match status" value="1"/>
</dbReference>
<organism evidence="3 4">
    <name type="scientific">Candidatus Lambdaproteobacteria bacterium RIFOXYD2_FULL_50_16</name>
    <dbReference type="NCBI Taxonomy" id="1817772"/>
    <lineage>
        <taxon>Bacteria</taxon>
        <taxon>Pseudomonadati</taxon>
        <taxon>Pseudomonadota</taxon>
        <taxon>Candidatus Lambdaproteobacteria</taxon>
    </lineage>
</organism>
<dbReference type="Proteomes" id="UP000178449">
    <property type="component" value="Unassembled WGS sequence"/>
</dbReference>
<feature type="transmembrane region" description="Helical" evidence="1">
    <location>
        <begin position="501"/>
        <end position="519"/>
    </location>
</feature>
<dbReference type="NCBIfam" id="TIGR00277">
    <property type="entry name" value="HDIG"/>
    <property type="match status" value="1"/>
</dbReference>
<dbReference type="InterPro" id="IPR003607">
    <property type="entry name" value="HD/PDEase_dom"/>
</dbReference>
<dbReference type="CDD" id="cd00077">
    <property type="entry name" value="HDc"/>
    <property type="match status" value="1"/>
</dbReference>
<reference evidence="3 4" key="1">
    <citation type="journal article" date="2016" name="Nat. Commun.">
        <title>Thousands of microbial genomes shed light on interconnected biogeochemical processes in an aquifer system.</title>
        <authorList>
            <person name="Anantharaman K."/>
            <person name="Brown C.T."/>
            <person name="Hug L.A."/>
            <person name="Sharon I."/>
            <person name="Castelle C.J."/>
            <person name="Probst A.J."/>
            <person name="Thomas B.C."/>
            <person name="Singh A."/>
            <person name="Wilkins M.J."/>
            <person name="Karaoz U."/>
            <person name="Brodie E.L."/>
            <person name="Williams K.H."/>
            <person name="Hubbard S.S."/>
            <person name="Banfield J.F."/>
        </authorList>
    </citation>
    <scope>NUCLEOTIDE SEQUENCE [LARGE SCALE GENOMIC DNA]</scope>
</reference>
<name>A0A1F6G6B1_9PROT</name>
<gene>
    <name evidence="3" type="ORF">A2527_11040</name>
</gene>
<dbReference type="InterPro" id="IPR006675">
    <property type="entry name" value="HDIG_dom"/>
</dbReference>
<feature type="transmembrane region" description="Helical" evidence="1">
    <location>
        <begin position="394"/>
        <end position="412"/>
    </location>
</feature>
<keyword evidence="1" id="KW-1133">Transmembrane helix</keyword>
<feature type="transmembrane region" description="Helical" evidence="1">
    <location>
        <begin position="531"/>
        <end position="549"/>
    </location>
</feature>
<sequence>MLLLGVSIVIGGLLSPRLVFQPVIYLEGDVIRGNVVIPEDMLLPDRVSTDLKANKLVSELGAVYDFDPQLFANTLSRIATSFDTARKERERLADLGKMAAKKRHDLGLRLFVLRQDIQETDKKLLLYTQFWTLTKKRLSDLIVGEKLNEADFLRKSKLDQDLFTIGNLINDLKEKKSRYQNDLKAYPQTTARGEKELADDLVELEKQKQLLVLSFFKALNIEFTDAEAQSALSFDFSDPSIDKALIELMTGLQDRQIIASKHELSSVEGKVVLRNLLTGGDEPFQNVAQFTGIEEAKDLARQRGSELFLDDETGKKRNFVILLAQRLLRPTVTLNKQEFENRKEKLVQNMSPVFFSVKKGEVIARAGDRATRHQVDLIQSYFDEMQKADKLPKLLGMFLIAFFSLTLIYFVLQLKGREQFSFKSLLLMSLVIVFTLFLIKGGMIVAETVSMRYTEIDLEVFRYVYPSVLCSMLIGILLGFDAAILTGLLTSLFVTMMIQGNLYFFFYAMIGSLVASLPMTKFDNRHSLLNHGLKVSAVNLPVLVILLLIEKNEIGAWSLPFFAAGALSGVLASVLASVLLPLLETAFDLTTNLRLLELSNMNHPALKGLIFNAPGTYQHSIVVGNLAESAASKIGANPLMARVGAYYHDLGKGDESHYFIENQPQNSKNIHDEMDPYVSAKKIIGHLTLGEEIADRFRLGQRIKDMIRQHHGTGLVKFFYNKALSAAGETEVDANQFRYPGPKPQSLEAALLMLADAAEASTRSIITPTEAKVKAMVEKVGWAILEDGQLDESGMTLEHFRATIDCFYQVLCSIHHHRIQYPEEVGLVTNRSRVTY</sequence>
<feature type="domain" description="HD/PDEase" evidence="2">
    <location>
        <begin position="612"/>
        <end position="770"/>
    </location>
</feature>
<dbReference type="InterPro" id="IPR006674">
    <property type="entry name" value="HD_domain"/>
</dbReference>
<feature type="transmembrane region" description="Helical" evidence="1">
    <location>
        <begin position="463"/>
        <end position="489"/>
    </location>
</feature>
<dbReference type="InterPro" id="IPR011624">
    <property type="entry name" value="Metal-dep_PHydrolase_7TM_extra"/>
</dbReference>
<dbReference type="PANTHER" id="PTHR36442">
    <property type="entry name" value="CYCLIC-DI-AMP PHOSPHODIESTERASE PGPH"/>
    <property type="match status" value="1"/>
</dbReference>
<evidence type="ECO:0000313" key="3">
    <source>
        <dbReference type="EMBL" id="OGG93650.1"/>
    </source>
</evidence>
<proteinExistence type="predicted"/>